<dbReference type="EMBL" id="VFIY01000004">
    <property type="protein sequence ID" value="TPD63140.1"/>
    <property type="molecule type" value="Genomic_DNA"/>
</dbReference>
<proteinExistence type="predicted"/>
<dbReference type="RefSeq" id="WP_139938391.1">
    <property type="nucleotide sequence ID" value="NZ_JBHSYP010000022.1"/>
</dbReference>
<reference evidence="2" key="1">
    <citation type="submission" date="2019-06" db="EMBL/GenBank/DDBJ databases">
        <title>The complete genome of Emcibacter congregatus ZYLT.</title>
        <authorList>
            <person name="Zhao Z."/>
        </authorList>
    </citation>
    <scope>NUCLEOTIDE SEQUENCE [LARGE SCALE GENOMIC DNA]</scope>
    <source>
        <strain evidence="2">MCCC 1A06723</strain>
    </source>
</reference>
<gene>
    <name evidence="1" type="ORF">FIV46_03420</name>
</gene>
<keyword evidence="2" id="KW-1185">Reference proteome</keyword>
<protein>
    <submittedName>
        <fullName evidence="1">DUF1330 domain-containing protein</fullName>
    </submittedName>
</protein>
<evidence type="ECO:0000313" key="1">
    <source>
        <dbReference type="EMBL" id="TPD63140.1"/>
    </source>
</evidence>
<dbReference type="Gene3D" id="3.30.70.100">
    <property type="match status" value="1"/>
</dbReference>
<comment type="caution">
    <text evidence="1">The sequence shown here is derived from an EMBL/GenBank/DDBJ whole genome shotgun (WGS) entry which is preliminary data.</text>
</comment>
<dbReference type="Proteomes" id="UP000319148">
    <property type="component" value="Unassembled WGS sequence"/>
</dbReference>
<dbReference type="AlphaFoldDB" id="A0A501PRI5"/>
<evidence type="ECO:0000313" key="2">
    <source>
        <dbReference type="Proteomes" id="UP000319148"/>
    </source>
</evidence>
<accession>A0A501PRI5</accession>
<name>A0A501PRI5_9PROT</name>
<dbReference type="OrthoDB" id="8909581at2"/>
<sequence length="145" mass="16641">MYVFPTDKQIEEFTARDPDLPMLMVNLVRFRENAFYPDGSRFTPCSGQTAFEERYAGPASQIAEAMGARLVIGEAVRQIFVGPEDEKWHRFYLLYYPETRIFLDLLVMPEFLDLSVHRTAGSLDARMIICDGPDVPNGLIKDFRP</sequence>
<organism evidence="1 2">
    <name type="scientific">Emcibacter nanhaiensis</name>
    <dbReference type="NCBI Taxonomy" id="1505037"/>
    <lineage>
        <taxon>Bacteria</taxon>
        <taxon>Pseudomonadati</taxon>
        <taxon>Pseudomonadota</taxon>
        <taxon>Alphaproteobacteria</taxon>
        <taxon>Emcibacterales</taxon>
        <taxon>Emcibacteraceae</taxon>
        <taxon>Emcibacter</taxon>
    </lineage>
</organism>